<evidence type="ECO:0000313" key="2">
    <source>
        <dbReference type="Proteomes" id="UP000198393"/>
    </source>
</evidence>
<evidence type="ECO:0000313" key="1">
    <source>
        <dbReference type="EMBL" id="SNT06619.1"/>
    </source>
</evidence>
<accession>A0A239JLG0</accession>
<proteinExistence type="predicted"/>
<protein>
    <submittedName>
        <fullName evidence="1">Acyl-CoA thioester hydrolase</fullName>
    </submittedName>
</protein>
<reference evidence="1 2" key="1">
    <citation type="submission" date="2017-06" db="EMBL/GenBank/DDBJ databases">
        <authorList>
            <person name="Kim H.J."/>
            <person name="Triplett B.A."/>
        </authorList>
    </citation>
    <scope>NUCLEOTIDE SEQUENCE [LARGE SCALE GENOMIC DNA]</scope>
    <source>
        <strain evidence="1 2">DSM 19307</strain>
    </source>
</reference>
<name>A0A239JLG0_EKHLU</name>
<dbReference type="Proteomes" id="UP000198393">
    <property type="component" value="Unassembled WGS sequence"/>
</dbReference>
<dbReference type="RefSeq" id="WP_245811251.1">
    <property type="nucleotide sequence ID" value="NZ_FZPD01000003.1"/>
</dbReference>
<sequence>MSEVKYKFRVRWADLDPNGHMRHTAYNDYCAQARLMYFEEISMPFQKLLEMNVGPILFREDTRFFKEIRMNEEFEVGFTISKLRKDGSKWSFRHNIYTKDGDLSAKIDVDGAWLDIEKRRTTVPPAELSGLLNDGIKSEDFEWIPDKVKA</sequence>
<dbReference type="Pfam" id="PF13279">
    <property type="entry name" value="4HBT_2"/>
    <property type="match status" value="1"/>
</dbReference>
<dbReference type="EMBL" id="FZPD01000003">
    <property type="protein sequence ID" value="SNT06619.1"/>
    <property type="molecule type" value="Genomic_DNA"/>
</dbReference>
<organism evidence="1 2">
    <name type="scientific">Ekhidna lutea</name>
    <dbReference type="NCBI Taxonomy" id="447679"/>
    <lineage>
        <taxon>Bacteria</taxon>
        <taxon>Pseudomonadati</taxon>
        <taxon>Bacteroidota</taxon>
        <taxon>Cytophagia</taxon>
        <taxon>Cytophagales</taxon>
        <taxon>Reichenbachiellaceae</taxon>
        <taxon>Ekhidna</taxon>
    </lineage>
</organism>
<dbReference type="InterPro" id="IPR050563">
    <property type="entry name" value="4-hydroxybenzoyl-CoA_TE"/>
</dbReference>
<dbReference type="SUPFAM" id="SSF54637">
    <property type="entry name" value="Thioesterase/thiol ester dehydrase-isomerase"/>
    <property type="match status" value="1"/>
</dbReference>
<dbReference type="AlphaFoldDB" id="A0A239JLG0"/>
<gene>
    <name evidence="1" type="ORF">SAMN05421640_2236</name>
</gene>
<dbReference type="PANTHER" id="PTHR31793:SF24">
    <property type="entry name" value="LONG-CHAIN ACYL-COA THIOESTERASE FADM"/>
    <property type="match status" value="1"/>
</dbReference>
<dbReference type="InterPro" id="IPR029069">
    <property type="entry name" value="HotDog_dom_sf"/>
</dbReference>
<dbReference type="GO" id="GO:0047617">
    <property type="term" value="F:fatty acyl-CoA hydrolase activity"/>
    <property type="evidence" value="ECO:0007669"/>
    <property type="project" value="TreeGrafter"/>
</dbReference>
<dbReference type="PANTHER" id="PTHR31793">
    <property type="entry name" value="4-HYDROXYBENZOYL-COA THIOESTERASE FAMILY MEMBER"/>
    <property type="match status" value="1"/>
</dbReference>
<keyword evidence="2" id="KW-1185">Reference proteome</keyword>
<dbReference type="CDD" id="cd00586">
    <property type="entry name" value="4HBT"/>
    <property type="match status" value="1"/>
</dbReference>
<keyword evidence="1" id="KW-0378">Hydrolase</keyword>
<dbReference type="Gene3D" id="3.10.129.10">
    <property type="entry name" value="Hotdog Thioesterase"/>
    <property type="match status" value="1"/>
</dbReference>